<sequence length="188" mass="21444">MAKIYIDDRSDIEIVTEAIRNIGSDGITAIQLTRQLNMEKREVNDALYDLQSKNMVYSSNDDPPRWFISEENKIPQGEESSVDDILNDESREKSMGAYSFDDIIPAKRLIGWKDANPITVINEYCQITKRDWSFCIESGQSNSPTFYARVDIDGRLFDKAEGSSKRDAKNKAAKLAVDKLLSYVIIRF</sequence>
<dbReference type="GO" id="GO:0039557">
    <property type="term" value="P:symbiont-mediated suppression of host cytoplasmic pattern recognition receptor signaling pathway via inhibition of IRF7 activity"/>
    <property type="evidence" value="ECO:0007669"/>
    <property type="project" value="UniProtKB-KW"/>
</dbReference>
<organismHost>
    <name type="scientific">Procyon lotor</name>
    <name type="common">Raccoon</name>
    <dbReference type="NCBI Taxonomy" id="9654"/>
</organismHost>
<dbReference type="GO" id="GO:0003726">
    <property type="term" value="F:double-stranded RNA adenosine deaminase activity"/>
    <property type="evidence" value="ECO:0007669"/>
    <property type="project" value="InterPro"/>
</dbReference>
<dbReference type="GO" id="GO:0003723">
    <property type="term" value="F:RNA binding"/>
    <property type="evidence" value="ECO:0007669"/>
    <property type="project" value="UniProtKB-UniRule"/>
</dbReference>
<dbReference type="KEGG" id="vg:24528088"/>
<evidence type="ECO:0000256" key="4">
    <source>
        <dbReference type="ARBA" id="ARBA00022811"/>
    </source>
</evidence>
<dbReference type="PROSITE" id="PS50137">
    <property type="entry name" value="DS_RBD"/>
    <property type="match status" value="1"/>
</dbReference>
<dbReference type="InterPro" id="IPR036390">
    <property type="entry name" value="WH_DNA-bd_sf"/>
</dbReference>
<dbReference type="Proteomes" id="UP000101745">
    <property type="component" value="Segment"/>
</dbReference>
<keyword evidence="6" id="KW-0694">RNA-binding</keyword>
<dbReference type="InterPro" id="IPR036388">
    <property type="entry name" value="WH-like_DNA-bd_sf"/>
</dbReference>
<dbReference type="Pfam" id="PF00035">
    <property type="entry name" value="dsrm"/>
    <property type="match status" value="1"/>
</dbReference>
<keyword evidence="10" id="KW-0899">Viral immunoevasion</keyword>
<gene>
    <name evidence="12" type="ORF">RCNV-Herman-054</name>
</gene>
<evidence type="ECO:0000256" key="8">
    <source>
        <dbReference type="ARBA" id="ARBA00023041"/>
    </source>
</evidence>
<dbReference type="PIRSF" id="PIRSF004008">
    <property type="entry name" value="VAC_E3L"/>
    <property type="match status" value="1"/>
</dbReference>
<dbReference type="SUPFAM" id="SSF46785">
    <property type="entry name" value="Winged helix' DNA-binding domain"/>
    <property type="match status" value="1"/>
</dbReference>
<dbReference type="GeneID" id="24528088"/>
<evidence type="ECO:0000256" key="5">
    <source>
        <dbReference type="ARBA" id="ARBA00022830"/>
    </source>
</evidence>
<evidence type="ECO:0000256" key="10">
    <source>
        <dbReference type="ARBA" id="ARBA00023280"/>
    </source>
</evidence>
<keyword evidence="2" id="KW-0945">Host-virus interaction</keyword>
<keyword evidence="11" id="KW-1119">Modulation of host cell apoptosis by virus</keyword>
<dbReference type="InterPro" id="IPR009179">
    <property type="entry name" value="E3L"/>
</dbReference>
<dbReference type="CDD" id="cd19875">
    <property type="entry name" value="DSRM_EIF2AK2-like"/>
    <property type="match status" value="1"/>
</dbReference>
<proteinExistence type="predicted"/>
<evidence type="ECO:0000256" key="11">
    <source>
        <dbReference type="ARBA" id="ARBA00023323"/>
    </source>
</evidence>
<dbReference type="GO" id="GO:0030291">
    <property type="term" value="F:protein serine/threonine kinase inhibitor activity"/>
    <property type="evidence" value="ECO:0007669"/>
    <property type="project" value="UniProtKB-KW"/>
</dbReference>
<dbReference type="SMART" id="SM00550">
    <property type="entry name" value="Zalpha"/>
    <property type="match status" value="1"/>
</dbReference>
<dbReference type="GO" id="GO:0039548">
    <property type="term" value="P:symbiont-mediated suppression of host cytoplasmic pattern recognition receptor signaling pathway via inhibition of IRF3 activity"/>
    <property type="evidence" value="ECO:0007669"/>
    <property type="project" value="UniProtKB-KW"/>
</dbReference>
<dbReference type="OrthoDB" id="18174at10239"/>
<evidence type="ECO:0000256" key="7">
    <source>
        <dbReference type="ARBA" id="ARBA00022931"/>
    </source>
</evidence>
<evidence type="ECO:0000256" key="2">
    <source>
        <dbReference type="ARBA" id="ARBA00022581"/>
    </source>
</evidence>
<dbReference type="RefSeq" id="YP_009143366.1">
    <property type="nucleotide sequence ID" value="NC_027213.1"/>
</dbReference>
<dbReference type="InterPro" id="IPR042371">
    <property type="entry name" value="Z_dom"/>
</dbReference>
<keyword evidence="13" id="KW-1185">Reference proteome</keyword>
<dbReference type="GO" id="GO:0052150">
    <property type="term" value="P:symbiont-mediated perturbation of host apoptosis"/>
    <property type="evidence" value="ECO:0007669"/>
    <property type="project" value="UniProtKB-KW"/>
</dbReference>
<protein>
    <submittedName>
        <fullName evidence="12">DsRNA binding protein</fullName>
    </submittedName>
</protein>
<evidence type="ECO:0000313" key="13">
    <source>
        <dbReference type="Proteomes" id="UP000101745"/>
    </source>
</evidence>
<keyword evidence="5" id="KW-1114">Inhibition of host interferon signaling pathway by virus</keyword>
<evidence type="ECO:0000256" key="9">
    <source>
        <dbReference type="ARBA" id="ARBA00023258"/>
    </source>
</evidence>
<keyword evidence="8" id="KW-1102">Inhibition of host PKR by virus</keyword>
<dbReference type="PROSITE" id="PS50139">
    <property type="entry name" value="Z_BINDING"/>
    <property type="match status" value="1"/>
</dbReference>
<dbReference type="SMART" id="SM00358">
    <property type="entry name" value="DSRM"/>
    <property type="match status" value="1"/>
</dbReference>
<keyword evidence="4" id="KW-1093">Inhibition of host IRF7 by virus</keyword>
<evidence type="ECO:0000313" key="12">
    <source>
        <dbReference type="EMBL" id="AKJ93687.1"/>
    </source>
</evidence>
<dbReference type="InterPro" id="IPR014720">
    <property type="entry name" value="dsRBD_dom"/>
</dbReference>
<accession>A0A0G3G2H6</accession>
<keyword evidence="1" id="KW-1113">Inhibition of host RLR pathway by virus</keyword>
<dbReference type="Gene3D" id="3.30.160.20">
    <property type="match status" value="1"/>
</dbReference>
<evidence type="ECO:0000256" key="6">
    <source>
        <dbReference type="ARBA" id="ARBA00022884"/>
    </source>
</evidence>
<name>A0A0G3G2H6_RACVI</name>
<keyword evidence="9" id="KW-0922">Interferon antiviral system evasion</keyword>
<keyword evidence="7" id="KW-1092">Inhibition of host IRF3 by virus</keyword>
<dbReference type="Pfam" id="PF02295">
    <property type="entry name" value="z-alpha"/>
    <property type="match status" value="1"/>
</dbReference>
<dbReference type="GO" id="GO:0039580">
    <property type="term" value="P:symbiont-mediated suppression of host PKR/eIFalpha signaling"/>
    <property type="evidence" value="ECO:0007669"/>
    <property type="project" value="UniProtKB-KW"/>
</dbReference>
<evidence type="ECO:0000256" key="1">
    <source>
        <dbReference type="ARBA" id="ARBA00022482"/>
    </source>
</evidence>
<dbReference type="GO" id="GO:0039502">
    <property type="term" value="P:symbiont-mediated suppression of host type I interferon-mediated signaling pathway"/>
    <property type="evidence" value="ECO:0007669"/>
    <property type="project" value="UniProtKB-KW"/>
</dbReference>
<evidence type="ECO:0000256" key="3">
    <source>
        <dbReference type="ARBA" id="ARBA00022632"/>
    </source>
</evidence>
<organism evidence="12 13">
    <name type="scientific">Raccoon poxvirus</name>
    <name type="common">RCN</name>
    <dbReference type="NCBI Taxonomy" id="10256"/>
    <lineage>
        <taxon>Viruses</taxon>
        <taxon>Varidnaviria</taxon>
        <taxon>Bamfordvirae</taxon>
        <taxon>Nucleocytoviricota</taxon>
        <taxon>Pokkesviricetes</taxon>
        <taxon>Chitovirales</taxon>
        <taxon>Poxviridae</taxon>
        <taxon>Chordopoxvirinae</taxon>
        <taxon>Orthopoxvirus</taxon>
        <taxon>Orthopoxvirus raccoonpox</taxon>
    </lineage>
</organism>
<keyword evidence="3" id="KW-1090">Inhibition of host innate immune response by virus</keyword>
<dbReference type="EMBL" id="KP143769">
    <property type="protein sequence ID" value="AKJ93687.1"/>
    <property type="molecule type" value="Genomic_DNA"/>
</dbReference>
<dbReference type="Gene3D" id="1.10.10.10">
    <property type="entry name" value="Winged helix-like DNA-binding domain superfamily/Winged helix DNA-binding domain"/>
    <property type="match status" value="1"/>
</dbReference>
<reference evidence="12 13" key="1">
    <citation type="journal article" date="2015" name="J. Gen. Virol.">
        <title>Genome sequence and comparative virulence of raccoonpox virus: the first North American poxvirus sequence.</title>
        <authorList>
            <person name="Fleischauer C."/>
            <person name="Upton C."/>
            <person name="Victoria J."/>
            <person name="Jones G.J."/>
            <person name="Roper R.L."/>
        </authorList>
    </citation>
    <scope>NUCLEOTIDE SEQUENCE [LARGE SCALE GENOMIC DNA]</scope>
    <source>
        <strain evidence="12 13">Herman</strain>
    </source>
</reference>
<dbReference type="SUPFAM" id="SSF54768">
    <property type="entry name" value="dsRNA-binding domain-like"/>
    <property type="match status" value="1"/>
</dbReference>